<accession>A0A2N5WZN2</accession>
<dbReference type="EMBL" id="PKUS01000025">
    <property type="protein sequence ID" value="PLW67701.1"/>
    <property type="molecule type" value="Genomic_DNA"/>
</dbReference>
<evidence type="ECO:0000313" key="1">
    <source>
        <dbReference type="EMBL" id="PLW67701.1"/>
    </source>
</evidence>
<name>A0A2N5WZN2_9GAMM</name>
<dbReference type="InterPro" id="IPR021409">
    <property type="entry name" value="DUF3047"/>
</dbReference>
<organism evidence="1 2">
    <name type="scientific">Pseudohalioglobus lutimaris</name>
    <dbReference type="NCBI Taxonomy" id="1737061"/>
    <lineage>
        <taxon>Bacteria</taxon>
        <taxon>Pseudomonadati</taxon>
        <taxon>Pseudomonadota</taxon>
        <taxon>Gammaproteobacteria</taxon>
        <taxon>Cellvibrionales</taxon>
        <taxon>Halieaceae</taxon>
        <taxon>Pseudohalioglobus</taxon>
    </lineage>
</organism>
<sequence length="390" mass="43977">MANVGADLSVAGKLALRAIGRRLRTDIEPAPDLEAFTQRLQALLSRAPDGLIRDYYWLDLAASQPPWVGSGLQLASGDEVSYFVEGRAYASRLLDIYLDPALQVWCKVGAQGEVFRGTRCSHSFRAAGEGELLFGNYFPNDWADRHGTRKLEDSVYDSVSGQLKLLVIRWQADALTGLRALRDMDTSDGLFSSEVQRLEQGDTAPPGWEYLWHLGPAEIYRSHSNAEHANCIRCKTHGDVGILQQRVDMPLLESSAISWRWCVDQLPSTLREDSVPSHDYLSLAVEFDNGRDITYYWSSALPVGRGYDCPLPNWAGKEYHVVVRSGKDGLGEWQNERRNLYEDYRRYMGEPPARIVKVWLIANSIFQRREGACDYADIVISSDNDQLRVL</sequence>
<gene>
    <name evidence="1" type="ORF">C0039_16000</name>
</gene>
<evidence type="ECO:0008006" key="3">
    <source>
        <dbReference type="Google" id="ProtNLM"/>
    </source>
</evidence>
<dbReference type="Proteomes" id="UP000235005">
    <property type="component" value="Unassembled WGS sequence"/>
</dbReference>
<dbReference type="AlphaFoldDB" id="A0A2N5WZN2"/>
<protein>
    <recommendedName>
        <fullName evidence="3">DUF3047 domain-containing protein</fullName>
    </recommendedName>
</protein>
<comment type="caution">
    <text evidence="1">The sequence shown here is derived from an EMBL/GenBank/DDBJ whole genome shotgun (WGS) entry which is preliminary data.</text>
</comment>
<proteinExistence type="predicted"/>
<evidence type="ECO:0000313" key="2">
    <source>
        <dbReference type="Proteomes" id="UP000235005"/>
    </source>
</evidence>
<keyword evidence="2" id="KW-1185">Reference proteome</keyword>
<reference evidence="1 2" key="1">
    <citation type="submission" date="2018-01" db="EMBL/GenBank/DDBJ databases">
        <title>The draft genome sequence of Halioglobus lutimaris HF004.</title>
        <authorList>
            <person name="Du Z.-J."/>
            <person name="Shi M.-J."/>
        </authorList>
    </citation>
    <scope>NUCLEOTIDE SEQUENCE [LARGE SCALE GENOMIC DNA]</scope>
    <source>
        <strain evidence="1 2">HF004</strain>
    </source>
</reference>
<dbReference type="Pfam" id="PF11249">
    <property type="entry name" value="DUF3047"/>
    <property type="match status" value="1"/>
</dbReference>
<dbReference type="OrthoDB" id="9775969at2"/>